<gene>
    <name evidence="1" type="primary">AlNc14C243G9506</name>
    <name evidence="1" type="ORF">ALNC14_106500</name>
</gene>
<dbReference type="HOGENOM" id="CLU_2077446_0_0_1"/>
<reference evidence="1" key="2">
    <citation type="submission" date="2011-02" db="EMBL/GenBank/DDBJ databases">
        <authorList>
            <person name="MacLean D."/>
        </authorList>
    </citation>
    <scope>NUCLEOTIDE SEQUENCE</scope>
</reference>
<sequence>MSVSPPLNASRVVASLLSTHLNLKTKNEFSIGSLRDLYALPFLRSNSEKRSLLQHAANTHCAAVMMDALLFSHHTMQENSYFDAMNQYPDLKSLWLQSTCIQEEQLIRTLDLETRGNS</sequence>
<name>F0WT20_9STRA</name>
<accession>F0WT20</accession>
<evidence type="ECO:0000313" key="1">
    <source>
        <dbReference type="EMBL" id="CCA24506.1"/>
    </source>
</evidence>
<protein>
    <submittedName>
        <fullName evidence="1">AlNc14C243G9506 protein</fullName>
    </submittedName>
</protein>
<proteinExistence type="predicted"/>
<dbReference type="EMBL" id="FR824288">
    <property type="protein sequence ID" value="CCA24506.1"/>
    <property type="molecule type" value="Genomic_DNA"/>
</dbReference>
<reference evidence="1" key="1">
    <citation type="journal article" date="2011" name="PLoS Biol.">
        <title>Gene gain and loss during evolution of obligate parasitism in the white rust pathogen of Arabidopsis thaliana.</title>
        <authorList>
            <person name="Kemen E."/>
            <person name="Gardiner A."/>
            <person name="Schultz-Larsen T."/>
            <person name="Kemen A.C."/>
            <person name="Balmuth A.L."/>
            <person name="Robert-Seilaniantz A."/>
            <person name="Bailey K."/>
            <person name="Holub E."/>
            <person name="Studholme D.J."/>
            <person name="Maclean D."/>
            <person name="Jones J.D."/>
        </authorList>
    </citation>
    <scope>NUCLEOTIDE SEQUENCE</scope>
</reference>
<organism evidence="1">
    <name type="scientific">Albugo laibachii Nc14</name>
    <dbReference type="NCBI Taxonomy" id="890382"/>
    <lineage>
        <taxon>Eukaryota</taxon>
        <taxon>Sar</taxon>
        <taxon>Stramenopiles</taxon>
        <taxon>Oomycota</taxon>
        <taxon>Peronosporomycetes</taxon>
        <taxon>Albuginales</taxon>
        <taxon>Albuginaceae</taxon>
        <taxon>Albugo</taxon>
    </lineage>
</organism>
<dbReference type="AlphaFoldDB" id="F0WT20"/>